<evidence type="ECO:0000256" key="4">
    <source>
        <dbReference type="ARBA" id="ARBA00023212"/>
    </source>
</evidence>
<protein>
    <submittedName>
        <fullName evidence="7">Uncharacterized protein</fullName>
    </submittedName>
</protein>
<dbReference type="Proteomes" id="UP001359485">
    <property type="component" value="Unassembled WGS sequence"/>
</dbReference>
<proteinExistence type="inferred from homology"/>
<comment type="caution">
    <text evidence="7">The sequence shown here is derived from an EMBL/GenBank/DDBJ whole genome shotgun (WGS) entry which is preliminary data.</text>
</comment>
<keyword evidence="4" id="KW-0206">Cytoskeleton</keyword>
<evidence type="ECO:0000256" key="5">
    <source>
        <dbReference type="ARBA" id="ARBA00023273"/>
    </source>
</evidence>
<dbReference type="InterPro" id="IPR029214">
    <property type="entry name" value="CFAP144"/>
</dbReference>
<accession>A0ABR1AW51</accession>
<sequence>MVFDIVLQTEINKKENRLYPFRKREFRPNPTVLPVTGKFYARHDFPDPSLLDPQLENEILKRHMLLPRKIFNEPITENMVYGWDMPKKPSISPFNFSYHRSASWITQIGVLISVEDRKNPKKPFTGVAFKL</sequence>
<comment type="similarity">
    <text evidence="6">Belongs to the CFAP144 family.</text>
</comment>
<evidence type="ECO:0000256" key="2">
    <source>
        <dbReference type="ARBA" id="ARBA00004245"/>
    </source>
</evidence>
<evidence type="ECO:0000313" key="8">
    <source>
        <dbReference type="Proteomes" id="UP001359485"/>
    </source>
</evidence>
<evidence type="ECO:0000256" key="3">
    <source>
        <dbReference type="ARBA" id="ARBA00022490"/>
    </source>
</evidence>
<comment type="subcellular location">
    <subcellularLocation>
        <location evidence="1">Cell projection</location>
        <location evidence="1">Cilium</location>
    </subcellularLocation>
    <subcellularLocation>
        <location evidence="2">Cytoplasm</location>
        <location evidence="2">Cytoskeleton</location>
    </subcellularLocation>
</comment>
<gene>
    <name evidence="7" type="ORF">RUM44_005453</name>
</gene>
<evidence type="ECO:0000256" key="1">
    <source>
        <dbReference type="ARBA" id="ARBA00004138"/>
    </source>
</evidence>
<dbReference type="Pfam" id="PF14886">
    <property type="entry name" value="FAM183"/>
    <property type="match status" value="1"/>
</dbReference>
<evidence type="ECO:0000256" key="6">
    <source>
        <dbReference type="ARBA" id="ARBA00034777"/>
    </source>
</evidence>
<evidence type="ECO:0000313" key="7">
    <source>
        <dbReference type="EMBL" id="KAK6630055.1"/>
    </source>
</evidence>
<keyword evidence="5" id="KW-0966">Cell projection</keyword>
<organism evidence="7 8">
    <name type="scientific">Polyplax serrata</name>
    <name type="common">Common mouse louse</name>
    <dbReference type="NCBI Taxonomy" id="468196"/>
    <lineage>
        <taxon>Eukaryota</taxon>
        <taxon>Metazoa</taxon>
        <taxon>Ecdysozoa</taxon>
        <taxon>Arthropoda</taxon>
        <taxon>Hexapoda</taxon>
        <taxon>Insecta</taxon>
        <taxon>Pterygota</taxon>
        <taxon>Neoptera</taxon>
        <taxon>Paraneoptera</taxon>
        <taxon>Psocodea</taxon>
        <taxon>Troctomorpha</taxon>
        <taxon>Phthiraptera</taxon>
        <taxon>Anoplura</taxon>
        <taxon>Polyplacidae</taxon>
        <taxon>Polyplax</taxon>
    </lineage>
</organism>
<name>A0ABR1AW51_POLSC</name>
<dbReference type="EMBL" id="JAWJWF010000010">
    <property type="protein sequence ID" value="KAK6630055.1"/>
    <property type="molecule type" value="Genomic_DNA"/>
</dbReference>
<reference evidence="7 8" key="1">
    <citation type="submission" date="2023-09" db="EMBL/GenBank/DDBJ databases">
        <title>Genomes of two closely related lineages of the louse Polyplax serrata with different host specificities.</title>
        <authorList>
            <person name="Martinu J."/>
            <person name="Tarabai H."/>
            <person name="Stefka J."/>
            <person name="Hypsa V."/>
        </authorList>
    </citation>
    <scope>NUCLEOTIDE SEQUENCE [LARGE SCALE GENOMIC DNA]</scope>
    <source>
        <strain evidence="7">98ZLc_SE</strain>
    </source>
</reference>
<keyword evidence="3" id="KW-0963">Cytoplasm</keyword>
<keyword evidence="8" id="KW-1185">Reference proteome</keyword>